<dbReference type="EMBL" id="JAGTAR010000015">
    <property type="protein sequence ID" value="MBR8536133.1"/>
    <property type="molecule type" value="Genomic_DNA"/>
</dbReference>
<evidence type="ECO:0000256" key="1">
    <source>
        <dbReference type="SAM" id="SignalP"/>
    </source>
</evidence>
<organism evidence="2 3">
    <name type="scientific">Carboxylicivirga sediminis</name>
    <dbReference type="NCBI Taxonomy" id="2006564"/>
    <lineage>
        <taxon>Bacteria</taxon>
        <taxon>Pseudomonadati</taxon>
        <taxon>Bacteroidota</taxon>
        <taxon>Bacteroidia</taxon>
        <taxon>Marinilabiliales</taxon>
        <taxon>Marinilabiliaceae</taxon>
        <taxon>Carboxylicivirga</taxon>
    </lineage>
</organism>
<proteinExistence type="predicted"/>
<dbReference type="RefSeq" id="WP_212190876.1">
    <property type="nucleotide sequence ID" value="NZ_JAGTAR010000015.1"/>
</dbReference>
<dbReference type="Gene3D" id="3.10.620.30">
    <property type="match status" value="1"/>
</dbReference>
<name>A0A941F3J7_9BACT</name>
<dbReference type="Gene3D" id="2.60.40.3140">
    <property type="match status" value="1"/>
</dbReference>
<dbReference type="Proteomes" id="UP000679220">
    <property type="component" value="Unassembled WGS sequence"/>
</dbReference>
<reference evidence="2" key="2">
    <citation type="submission" date="2021-04" db="EMBL/GenBank/DDBJ databases">
        <authorList>
            <person name="Zhang T."/>
            <person name="Zhang Y."/>
            <person name="Lu D."/>
            <person name="Zuo D."/>
            <person name="Du Z."/>
        </authorList>
    </citation>
    <scope>NUCLEOTIDE SEQUENCE</scope>
    <source>
        <strain evidence="2">JR1</strain>
    </source>
</reference>
<accession>A0A941F3J7</accession>
<dbReference type="AlphaFoldDB" id="A0A941F3J7"/>
<keyword evidence="3" id="KW-1185">Reference proteome</keyword>
<gene>
    <name evidence="2" type="ORF">KDU71_11240</name>
</gene>
<dbReference type="Gene3D" id="2.60.120.1130">
    <property type="match status" value="1"/>
</dbReference>
<feature type="signal peptide" evidence="1">
    <location>
        <begin position="1"/>
        <end position="19"/>
    </location>
</feature>
<reference evidence="2" key="1">
    <citation type="journal article" date="2018" name="Int. J. Syst. Evol. Microbiol.">
        <title>Carboxylicivirga sediminis sp. nov., isolated from coastal sediment.</title>
        <authorList>
            <person name="Wang F.Q."/>
            <person name="Ren L.H."/>
            <person name="Zou R.J."/>
            <person name="Sun Y.Z."/>
            <person name="Liu X.J."/>
            <person name="Jiang F."/>
            <person name="Liu L.J."/>
        </authorList>
    </citation>
    <scope>NUCLEOTIDE SEQUENCE</scope>
    <source>
        <strain evidence="2">JR1</strain>
    </source>
</reference>
<comment type="caution">
    <text evidence="2">The sequence shown here is derived from an EMBL/GenBank/DDBJ whole genome shotgun (WGS) entry which is preliminary data.</text>
</comment>
<sequence>MKRNILATLFLLTALIVNAQKAPIKFGKVSKEEVGMTTYEPDTSAAAVVLCKYGRFSASDFKFTRIERIKILKKSGTKYAEFIFPGRENDTFRGRTYNLVDGEVVEDKLKRESIFKERVTERYFRYRVALPNVKEGSVIEVETSTVGLPTEWTFQRSIPVKHCELLLEESNYINYRKRMVGYEPIDHSDGKRFIAKNVPAFKAEAYINSKENYITKFEFDLLSVNFPGYYESFTTSWEAVNDRLMESDYFGSTLKSGGGYLSDIVKEIEAQNLSPVDRAKAAFEAIKTVKWNNEVWIFTSGNTMSKPYREKIGNSTDINFMLIHLLKKLDIDVYPVVISTRNNGMLNPFYPSYEKLNYTLVCAKIDDKNYLLDATEQELEFGMLPLRCLNHQGRIVTNQQGQWVDIIPSFRDYETVFYDLQLDENLTLEGEVNYSRTGYAAYDFRKKFKKYAGDEDYLVDLESKHNGLIIKDFSIDNAEEISQPVRDKYEVELKNKVERINDMVMLNPFLLEKVNENPFKLEKREYPVDFAYCRTKYLVSNITIPDGYTISELPQAVRIVTPDKSVSVMIQHQQKFNKLMTVYKFNINKTMFLPDEYAQLKLIYEQIIKKHAEPVILKPISDAASL</sequence>
<evidence type="ECO:0000313" key="3">
    <source>
        <dbReference type="Proteomes" id="UP000679220"/>
    </source>
</evidence>
<evidence type="ECO:0000313" key="2">
    <source>
        <dbReference type="EMBL" id="MBR8536133.1"/>
    </source>
</evidence>
<keyword evidence="1" id="KW-0732">Signal</keyword>
<protein>
    <recommendedName>
        <fullName evidence="4">DUF3857 domain-containing protein</fullName>
    </recommendedName>
</protein>
<evidence type="ECO:0008006" key="4">
    <source>
        <dbReference type="Google" id="ProtNLM"/>
    </source>
</evidence>
<feature type="chain" id="PRO_5037463332" description="DUF3857 domain-containing protein" evidence="1">
    <location>
        <begin position="20"/>
        <end position="626"/>
    </location>
</feature>